<dbReference type="Proteomes" id="UP000467700">
    <property type="component" value="Unassembled WGS sequence"/>
</dbReference>
<comment type="caution">
    <text evidence="1">The sequence shown here is derived from an EMBL/GenBank/DDBJ whole genome shotgun (WGS) entry which is preliminary data.</text>
</comment>
<dbReference type="OrthoDB" id="197419at2759"/>
<accession>A0A8S0VVY7</accession>
<protein>
    <submittedName>
        <fullName evidence="1">Uncharacterized protein</fullName>
    </submittedName>
</protein>
<evidence type="ECO:0000313" key="1">
    <source>
        <dbReference type="EMBL" id="CAA7264534.1"/>
    </source>
</evidence>
<organism evidence="1 2">
    <name type="scientific">Cyclocybe aegerita</name>
    <name type="common">Black poplar mushroom</name>
    <name type="synonym">Agrocybe aegerita</name>
    <dbReference type="NCBI Taxonomy" id="1973307"/>
    <lineage>
        <taxon>Eukaryota</taxon>
        <taxon>Fungi</taxon>
        <taxon>Dikarya</taxon>
        <taxon>Basidiomycota</taxon>
        <taxon>Agaricomycotina</taxon>
        <taxon>Agaricomycetes</taxon>
        <taxon>Agaricomycetidae</taxon>
        <taxon>Agaricales</taxon>
        <taxon>Agaricineae</taxon>
        <taxon>Bolbitiaceae</taxon>
        <taxon>Cyclocybe</taxon>
    </lineage>
</organism>
<dbReference type="AlphaFoldDB" id="A0A8S0VVY7"/>
<name>A0A8S0VVY7_CYCAE</name>
<proteinExistence type="predicted"/>
<sequence length="176" mass="19512">MQMTSHFKPKRLQNGLLALGVYYSLHRSSLERAGLIGGPSTSTTPFLTPYHIFRLHGNPRMLKNLRIITLADLPPLVNGDENQGLLSLSLPDARPTSVEVDSLMLSSIGINWEHVTSVNLGDLQVEECLRLIHHAPQLCDCHIDKLSPCSEDVPVLAEHIVQGYLQSLEIEESRSS</sequence>
<gene>
    <name evidence="1" type="ORF">AAE3_LOCUS6733</name>
</gene>
<reference evidence="1 2" key="1">
    <citation type="submission" date="2020-01" db="EMBL/GenBank/DDBJ databases">
        <authorList>
            <person name="Gupta K D."/>
        </authorList>
    </citation>
    <scope>NUCLEOTIDE SEQUENCE [LARGE SCALE GENOMIC DNA]</scope>
</reference>
<dbReference type="EMBL" id="CACVBS010000045">
    <property type="protein sequence ID" value="CAA7264534.1"/>
    <property type="molecule type" value="Genomic_DNA"/>
</dbReference>
<evidence type="ECO:0000313" key="2">
    <source>
        <dbReference type="Proteomes" id="UP000467700"/>
    </source>
</evidence>
<keyword evidence="2" id="KW-1185">Reference proteome</keyword>